<comment type="caution">
    <text evidence="2">The sequence shown here is derived from an EMBL/GenBank/DDBJ whole genome shotgun (WGS) entry which is preliminary data.</text>
</comment>
<accession>A0ABW3V0W9</accession>
<feature type="domain" description="Glycosyl transferase family 25" evidence="1">
    <location>
        <begin position="2"/>
        <end position="173"/>
    </location>
</feature>
<proteinExistence type="predicted"/>
<dbReference type="EMBL" id="JBHTMA010000009">
    <property type="protein sequence ID" value="MFD1226164.1"/>
    <property type="molecule type" value="Genomic_DNA"/>
</dbReference>
<evidence type="ECO:0000313" key="3">
    <source>
        <dbReference type="Proteomes" id="UP001597263"/>
    </source>
</evidence>
<dbReference type="Pfam" id="PF01755">
    <property type="entry name" value="Glyco_transf_25"/>
    <property type="match status" value="1"/>
</dbReference>
<sequence length="260" mass="29667">MQAYVINLDRSKDRYAFVKSQFDKFGIHHNRIAAIDKDSAEDYGRMQTDCTNWPTLYDAEVACFLSHIKCWEIIAHGDSNCGVVFEDDVLISKDLHKIFSYSDLPSGIDILCIESFNCSVKLKKYGSIEFSDRKAEELVDFQPGSAGYILTKSAAKKLLKLSSHGINCPVDHFLFDPHFDVMKSLNVRQLNAGLVIQQDRLCIENPVFVSEVGLRSSSNLMFLKKNPLSFSMKAKREALRILNKMYLKIFTKKLSQIEFK</sequence>
<evidence type="ECO:0000313" key="2">
    <source>
        <dbReference type="EMBL" id="MFD1226164.1"/>
    </source>
</evidence>
<evidence type="ECO:0000259" key="1">
    <source>
        <dbReference type="Pfam" id="PF01755"/>
    </source>
</evidence>
<name>A0ABW3V0W9_9HYPH</name>
<reference evidence="3" key="1">
    <citation type="journal article" date="2019" name="Int. J. Syst. Evol. Microbiol.">
        <title>The Global Catalogue of Microorganisms (GCM) 10K type strain sequencing project: providing services to taxonomists for standard genome sequencing and annotation.</title>
        <authorList>
            <consortium name="The Broad Institute Genomics Platform"/>
            <consortium name="The Broad Institute Genome Sequencing Center for Infectious Disease"/>
            <person name="Wu L."/>
            <person name="Ma J."/>
        </authorList>
    </citation>
    <scope>NUCLEOTIDE SEQUENCE [LARGE SCALE GENOMIC DNA]</scope>
    <source>
        <strain evidence="3">CCUG 49584</strain>
    </source>
</reference>
<protein>
    <submittedName>
        <fullName evidence="2">Glycosyltransferase family 25 protein</fullName>
    </submittedName>
</protein>
<dbReference type="InterPro" id="IPR002654">
    <property type="entry name" value="Glyco_trans_25"/>
</dbReference>
<keyword evidence="3" id="KW-1185">Reference proteome</keyword>
<dbReference type="RefSeq" id="WP_289388539.1">
    <property type="nucleotide sequence ID" value="NZ_JAUCBM010000013.1"/>
</dbReference>
<dbReference type="Proteomes" id="UP001597263">
    <property type="component" value="Unassembled WGS sequence"/>
</dbReference>
<organism evidence="2 3">
    <name type="scientific">Pseudochrobactrum kiredjianiae</name>
    <dbReference type="NCBI Taxonomy" id="386305"/>
    <lineage>
        <taxon>Bacteria</taxon>
        <taxon>Pseudomonadati</taxon>
        <taxon>Pseudomonadota</taxon>
        <taxon>Alphaproteobacteria</taxon>
        <taxon>Hyphomicrobiales</taxon>
        <taxon>Brucellaceae</taxon>
        <taxon>Pseudochrobactrum</taxon>
    </lineage>
</organism>
<gene>
    <name evidence="2" type="ORF">ACFQ35_03140</name>
</gene>
<dbReference type="CDD" id="cd06532">
    <property type="entry name" value="Glyco_transf_25"/>
    <property type="match status" value="1"/>
</dbReference>